<comment type="caution">
    <text evidence="2">The sequence shown here is derived from an EMBL/GenBank/DDBJ whole genome shotgun (WGS) entry which is preliminary data.</text>
</comment>
<dbReference type="PANTHER" id="PTHR32060:SF30">
    <property type="entry name" value="CARBOXY-TERMINAL PROCESSING PROTEASE CTPA"/>
    <property type="match status" value="1"/>
</dbReference>
<dbReference type="PANTHER" id="PTHR32060">
    <property type="entry name" value="TAIL-SPECIFIC PROTEASE"/>
    <property type="match status" value="1"/>
</dbReference>
<dbReference type="EMBL" id="JAQGEF010000035">
    <property type="protein sequence ID" value="MDA3616590.1"/>
    <property type="molecule type" value="Genomic_DNA"/>
</dbReference>
<evidence type="ECO:0000259" key="1">
    <source>
        <dbReference type="SMART" id="SM00245"/>
    </source>
</evidence>
<keyword evidence="3" id="KW-1185">Reference proteome</keyword>
<sequence length="463" mass="53414">MKEELQIVHETLKKNHPSYSWFTPAEKTDSGFLAISNAIKDSLNVQQFRMLLSKAIEPIKCGHTVARALPPLPPYIKLKHDYIFPLYLKAWNKDSAVVLANAFTRDSVLTRGTIIYSINQRTINNYLDSMFQFISTDAYNQTHKYQLVSNNFPLWYKNTYGSKSDTTFKITGRYNNGHYFDTTITGYDIVYQDSILKAKRQADTLSPKPKLPKLTREQKKLQFRSLKIDTALNLAVLDIKTFSKSGTKKFFRKSFRAIKEQGIKNLVVELRSNGGGRLDNSTNLVRYLKKDSYRLADSIYTLGFNFPYPEYVKGRFWLKLEYLFLGKKDQNGNKHIKYYERTHHQPFRKNHFDGNIYIITGGSTFSASVLFTKALLGQHNVLVVGEETGGGSYGNTAIHMPDIQLPYSKIKVRLPLFRMVLNKEENFTPRGIFPDVEIPPTAEFIRNNIDPKMQYIEKRISKS</sequence>
<reference evidence="2 3" key="1">
    <citation type="submission" date="2022-12" db="EMBL/GenBank/DDBJ databases">
        <title>Chitinophagaceae gen. sp. nov., a new member of the family Chitinophagaceae, isolated from soil in a chemical factory.</title>
        <authorList>
            <person name="Ke Z."/>
        </authorList>
    </citation>
    <scope>NUCLEOTIDE SEQUENCE [LARGE SCALE GENOMIC DNA]</scope>
    <source>
        <strain evidence="2 3">LY-5</strain>
    </source>
</reference>
<dbReference type="Pfam" id="PF03572">
    <property type="entry name" value="Peptidase_S41"/>
    <property type="match status" value="1"/>
</dbReference>
<dbReference type="SMART" id="SM00245">
    <property type="entry name" value="TSPc"/>
    <property type="match status" value="1"/>
</dbReference>
<protein>
    <submittedName>
        <fullName evidence="2">S41 family peptidase</fullName>
    </submittedName>
</protein>
<evidence type="ECO:0000313" key="3">
    <source>
        <dbReference type="Proteomes" id="UP001210231"/>
    </source>
</evidence>
<name>A0ABT4UPA5_9BACT</name>
<dbReference type="Gene3D" id="3.90.226.10">
    <property type="entry name" value="2-enoyl-CoA Hydratase, Chain A, domain 1"/>
    <property type="match status" value="1"/>
</dbReference>
<dbReference type="RefSeq" id="WP_407032920.1">
    <property type="nucleotide sequence ID" value="NZ_JAQGEF010000035.1"/>
</dbReference>
<feature type="domain" description="Tail specific protease" evidence="1">
    <location>
        <begin position="207"/>
        <end position="439"/>
    </location>
</feature>
<accession>A0ABT4UPA5</accession>
<dbReference type="InterPro" id="IPR029045">
    <property type="entry name" value="ClpP/crotonase-like_dom_sf"/>
</dbReference>
<dbReference type="SUPFAM" id="SSF52096">
    <property type="entry name" value="ClpP/crotonase"/>
    <property type="match status" value="1"/>
</dbReference>
<gene>
    <name evidence="2" type="ORF">O3P16_17390</name>
</gene>
<evidence type="ECO:0000313" key="2">
    <source>
        <dbReference type="EMBL" id="MDA3616590.1"/>
    </source>
</evidence>
<proteinExistence type="predicted"/>
<organism evidence="2 3">
    <name type="scientific">Polluticaenibacter yanchengensis</name>
    <dbReference type="NCBI Taxonomy" id="3014562"/>
    <lineage>
        <taxon>Bacteria</taxon>
        <taxon>Pseudomonadati</taxon>
        <taxon>Bacteroidota</taxon>
        <taxon>Chitinophagia</taxon>
        <taxon>Chitinophagales</taxon>
        <taxon>Chitinophagaceae</taxon>
        <taxon>Polluticaenibacter</taxon>
    </lineage>
</organism>
<dbReference type="InterPro" id="IPR005151">
    <property type="entry name" value="Tail-specific_protease"/>
</dbReference>
<dbReference type="Proteomes" id="UP001210231">
    <property type="component" value="Unassembled WGS sequence"/>
</dbReference>